<keyword evidence="3 5" id="KW-0442">Lipid degradation</keyword>
<protein>
    <recommendedName>
        <fullName evidence="6">Patatin</fullName>
        <ecNumber evidence="6">3.1.1.-</ecNumber>
    </recommendedName>
</protein>
<feature type="active site" description="Proton acceptor" evidence="5">
    <location>
        <position position="229"/>
    </location>
</feature>
<dbReference type="PANTHER" id="PTHR32241:SF3">
    <property type="entry name" value="PATATIN-LIKE PROTEIN 6"/>
    <property type="match status" value="1"/>
</dbReference>
<dbReference type="SUPFAM" id="SSF52151">
    <property type="entry name" value="FabD/lysophospholipase-like"/>
    <property type="match status" value="1"/>
</dbReference>
<comment type="domain">
    <text evidence="6">The nitrogen atoms of the two glycine residues in the GGXR motif define the oxyanion hole, and stabilize the oxyanion that forms during the nucleophilic attack by the catalytic serine during substrate cleavage.</text>
</comment>
<dbReference type="EC" id="3.1.1.-" evidence="6"/>
<reference evidence="8" key="1">
    <citation type="submission" date="2016-03" db="EMBL/GenBank/DDBJ databases">
        <title>Mechanisms controlling the formation of the plant cell surface in tip-growing cells are functionally conserved among land plants.</title>
        <authorList>
            <person name="Honkanen S."/>
            <person name="Jones V.A."/>
            <person name="Morieri G."/>
            <person name="Champion C."/>
            <person name="Hetherington A.J."/>
            <person name="Kelly S."/>
            <person name="Saint-Marcoux D."/>
            <person name="Proust H."/>
            <person name="Prescott H."/>
            <person name="Dolan L."/>
        </authorList>
    </citation>
    <scope>NUCLEOTIDE SEQUENCE [LARGE SCALE GENOMIC DNA]</scope>
    <source>
        <tissue evidence="8">Whole gametophyte</tissue>
    </source>
</reference>
<name>A0A176WB65_MARPO</name>
<evidence type="ECO:0000313" key="8">
    <source>
        <dbReference type="EMBL" id="OAE30410.1"/>
    </source>
</evidence>
<keyword evidence="4 5" id="KW-0443">Lipid metabolism</keyword>
<dbReference type="PANTHER" id="PTHR32241">
    <property type="entry name" value="PATATIN-LIKE PROTEIN 6"/>
    <property type="match status" value="1"/>
</dbReference>
<dbReference type="Proteomes" id="UP000077202">
    <property type="component" value="Unassembled WGS sequence"/>
</dbReference>
<evidence type="ECO:0000259" key="7">
    <source>
        <dbReference type="PROSITE" id="PS51635"/>
    </source>
</evidence>
<feature type="domain" description="PNPLA" evidence="7">
    <location>
        <begin position="36"/>
        <end position="242"/>
    </location>
</feature>
<organism evidence="8 9">
    <name type="scientific">Marchantia polymorpha subsp. ruderalis</name>
    <dbReference type="NCBI Taxonomy" id="1480154"/>
    <lineage>
        <taxon>Eukaryota</taxon>
        <taxon>Viridiplantae</taxon>
        <taxon>Streptophyta</taxon>
        <taxon>Embryophyta</taxon>
        <taxon>Marchantiophyta</taxon>
        <taxon>Marchantiopsida</taxon>
        <taxon>Marchantiidae</taxon>
        <taxon>Marchantiales</taxon>
        <taxon>Marchantiaceae</taxon>
        <taxon>Marchantia</taxon>
    </lineage>
</organism>
<dbReference type="Gene3D" id="3.40.1090.10">
    <property type="entry name" value="Cytosolic phospholipase A2 catalytic domain"/>
    <property type="match status" value="1"/>
</dbReference>
<gene>
    <name evidence="8" type="ORF">AXG93_3483s1020</name>
</gene>
<dbReference type="InterPro" id="IPR016035">
    <property type="entry name" value="Acyl_Trfase/lysoPLipase"/>
</dbReference>
<keyword evidence="2 5" id="KW-0378">Hydrolase</keyword>
<comment type="function">
    <text evidence="6">Lipolytic acyl hydrolase (LAH).</text>
</comment>
<evidence type="ECO:0000256" key="4">
    <source>
        <dbReference type="ARBA" id="ARBA00023098"/>
    </source>
</evidence>
<feature type="short sequence motif" description="DGA/G" evidence="5">
    <location>
        <begin position="229"/>
        <end position="231"/>
    </location>
</feature>
<comment type="caution">
    <text evidence="8">The sequence shown here is derived from an EMBL/GenBank/DDBJ whole genome shotgun (WGS) entry which is preliminary data.</text>
</comment>
<comment type="similarity">
    <text evidence="1 6">Belongs to the patatin family.</text>
</comment>
<dbReference type="GO" id="GO:0016787">
    <property type="term" value="F:hydrolase activity"/>
    <property type="evidence" value="ECO:0007669"/>
    <property type="project" value="UniProtKB-UniRule"/>
</dbReference>
<feature type="short sequence motif" description="GXSXG" evidence="5">
    <location>
        <begin position="79"/>
        <end position="83"/>
    </location>
</feature>
<accession>A0A176WB65</accession>
<evidence type="ECO:0000256" key="6">
    <source>
        <dbReference type="RuleBase" id="RU361262"/>
    </source>
</evidence>
<sequence length="478" mass="53102">MPGVAWYGSGEDVGINGPIENDELPTITDSGKVCILSIDGGGMRGIIPGRILAYLEAALKARSGNPNAKIADYFDVAAGTSVGGILTTMLFTNDGTGSPLFSGEESWRLIAEKGEQIFKIPKTQRAWKKLRGIMTPRYSTKYLEGILKQYLIRDGRALTLRDTLKPVLIPCYDLQSAGPFLFSRADALDCEAWDFSLWEICRATSAVPSFFKPANMTSIDGKTTCTAIDGGIVMNNPTAAAITHVLHNKLEFPSVRGMSDLLVLSLGTGQFDQTYGYKKVRHWGAFQWAKPIVKIILDGISDMVDHTISMSFGDTFRKNYVRVQVSGLPDRALTEMDDGSQGNVKRLMKLADELLKQKSMEHLPFGGRRPLSVSNMERLDWFAEQLVQEQKARLLRKNPTVILKNATRDRCWIHSRVNCSDCEDHVTVREKLIMLLSDSLKEPDCLRPRNLKAHNCSPAEDPMYIGNEEARHVRGANS</sequence>
<dbReference type="PROSITE" id="PS51635">
    <property type="entry name" value="PNPLA"/>
    <property type="match status" value="1"/>
</dbReference>
<dbReference type="EMBL" id="LVLJ01001335">
    <property type="protein sequence ID" value="OAE30410.1"/>
    <property type="molecule type" value="Genomic_DNA"/>
</dbReference>
<dbReference type="InterPro" id="IPR002641">
    <property type="entry name" value="PNPLA_dom"/>
</dbReference>
<dbReference type="AlphaFoldDB" id="A0A176WB65"/>
<feature type="short sequence motif" description="GXGXXG" evidence="5">
    <location>
        <begin position="40"/>
        <end position="45"/>
    </location>
</feature>
<evidence type="ECO:0000256" key="3">
    <source>
        <dbReference type="ARBA" id="ARBA00022963"/>
    </source>
</evidence>
<feature type="active site" description="Nucleophile" evidence="5">
    <location>
        <position position="81"/>
    </location>
</feature>
<evidence type="ECO:0000256" key="2">
    <source>
        <dbReference type="ARBA" id="ARBA00022801"/>
    </source>
</evidence>
<dbReference type="Pfam" id="PF01734">
    <property type="entry name" value="Patatin"/>
    <property type="match status" value="1"/>
</dbReference>
<keyword evidence="9" id="KW-1185">Reference proteome</keyword>
<evidence type="ECO:0000256" key="5">
    <source>
        <dbReference type="PROSITE-ProRule" id="PRU01161"/>
    </source>
</evidence>
<proteinExistence type="inferred from homology"/>
<evidence type="ECO:0000256" key="1">
    <source>
        <dbReference type="ARBA" id="ARBA00010240"/>
    </source>
</evidence>
<dbReference type="GO" id="GO:0016042">
    <property type="term" value="P:lipid catabolic process"/>
    <property type="evidence" value="ECO:0007669"/>
    <property type="project" value="UniProtKB-UniRule"/>
</dbReference>
<evidence type="ECO:0000313" key="9">
    <source>
        <dbReference type="Proteomes" id="UP000077202"/>
    </source>
</evidence>